<protein>
    <recommendedName>
        <fullName evidence="3">N-formylglutamate deformylase</fullName>
    </recommendedName>
</protein>
<evidence type="ECO:0008006" key="3">
    <source>
        <dbReference type="Google" id="ProtNLM"/>
    </source>
</evidence>
<dbReference type="Gene3D" id="3.40.630.40">
    <property type="entry name" value="Zn-dependent exopeptidases"/>
    <property type="match status" value="1"/>
</dbReference>
<keyword evidence="2" id="KW-1185">Reference proteome</keyword>
<dbReference type="Proteomes" id="UP000326837">
    <property type="component" value="Chromosome"/>
</dbReference>
<dbReference type="Pfam" id="PF05013">
    <property type="entry name" value="FGase"/>
    <property type="match status" value="1"/>
</dbReference>
<evidence type="ECO:0000313" key="2">
    <source>
        <dbReference type="Proteomes" id="UP000326837"/>
    </source>
</evidence>
<proteinExistence type="predicted"/>
<dbReference type="AlphaFoldDB" id="A0A5K7X3F6"/>
<dbReference type="SUPFAM" id="SSF53187">
    <property type="entry name" value="Zn-dependent exopeptidases"/>
    <property type="match status" value="1"/>
</dbReference>
<reference evidence="2" key="1">
    <citation type="submission" date="2019-10" db="EMBL/GenBank/DDBJ databases">
        <title>Lacipirellula parvula gen. nov., sp. nov., representing a lineage of planctomycetes widespread in freshwater anoxic habitats, and description of the family Lacipirellulaceae.</title>
        <authorList>
            <person name="Dedysh S.N."/>
            <person name="Kulichevskaya I.S."/>
            <person name="Beletsky A.V."/>
            <person name="Rakitin A.L."/>
            <person name="Mardanov A.V."/>
            <person name="Ivanova A.A."/>
            <person name="Saltykova V.X."/>
            <person name="Rijpstra W.I.C."/>
            <person name="Sinninghe Damste J.S."/>
            <person name="Ravin N.V."/>
        </authorList>
    </citation>
    <scope>NUCLEOTIDE SEQUENCE [LARGE SCALE GENOMIC DNA]</scope>
    <source>
        <strain evidence="2">PX69</strain>
    </source>
</reference>
<sequence length="259" mass="29562">MELFHLTVGEGPLASAAIHNGHAFRPELSDYVALTEAERLREEDPFTDVLADIASTRIVGERSRFEIDLNRPRDESVYTTPEQAWGLKVWREPLPAEQIERSQQLHDLFFGAMRGLLRQMVASYGHVVLLDVHSYNHRRDGRNEPAADEAGNPEVNIGTGSMDREFWAPIVDPMIACMRTCEINGRPLDVRENVKFQGGYFSRWIHREFPRTVCAPAIEFKKTFMDEWAGDVDHPHLIKLRDALRGCVPGIEERLAAMR</sequence>
<accession>A0A5K7X3F6</accession>
<name>A0A5K7X3F6_9BACT</name>
<evidence type="ECO:0000313" key="1">
    <source>
        <dbReference type="EMBL" id="BBO31148.1"/>
    </source>
</evidence>
<dbReference type="KEGG" id="lpav:PLANPX_0760"/>
<dbReference type="RefSeq" id="WP_152097341.1">
    <property type="nucleotide sequence ID" value="NZ_AP021861.1"/>
</dbReference>
<gene>
    <name evidence="1" type="ORF">PLANPX_0760</name>
</gene>
<dbReference type="InterPro" id="IPR007709">
    <property type="entry name" value="N-FG_amidohydro"/>
</dbReference>
<organism evidence="1 2">
    <name type="scientific">Lacipirellula parvula</name>
    <dbReference type="NCBI Taxonomy" id="2650471"/>
    <lineage>
        <taxon>Bacteria</taxon>
        <taxon>Pseudomonadati</taxon>
        <taxon>Planctomycetota</taxon>
        <taxon>Planctomycetia</taxon>
        <taxon>Pirellulales</taxon>
        <taxon>Lacipirellulaceae</taxon>
        <taxon>Lacipirellula</taxon>
    </lineage>
</organism>
<dbReference type="EMBL" id="AP021861">
    <property type="protein sequence ID" value="BBO31148.1"/>
    <property type="molecule type" value="Genomic_DNA"/>
</dbReference>